<dbReference type="RefSeq" id="WP_193638688.1">
    <property type="nucleotide sequence ID" value="NZ_JADCSA010000011.1"/>
</dbReference>
<dbReference type="InterPro" id="IPR026590">
    <property type="entry name" value="Ssirtuin_cat_dom"/>
</dbReference>
<evidence type="ECO:0000256" key="3">
    <source>
        <dbReference type="ARBA" id="ARBA00023027"/>
    </source>
</evidence>
<dbReference type="PROSITE" id="PS50305">
    <property type="entry name" value="SIRTUIN"/>
    <property type="match status" value="1"/>
</dbReference>
<dbReference type="Proteomes" id="UP000756387">
    <property type="component" value="Unassembled WGS sequence"/>
</dbReference>
<keyword evidence="4" id="KW-0862">Zinc</keyword>
<evidence type="ECO:0000256" key="4">
    <source>
        <dbReference type="PROSITE-ProRule" id="PRU00236"/>
    </source>
</evidence>
<evidence type="ECO:0000313" key="6">
    <source>
        <dbReference type="EMBL" id="MBE7325363.1"/>
    </source>
</evidence>
<sequence>MTLVTTPDAGAALGPALDLVADRPLVVLTGAGLSTDSGIPDYRGPGSVPRTPMTWAEFVATPEARRHYWARSHVGWSRMGAAEPNAGHRALAALDPELLITQNVDGLHEAAGTRRVVALHGRVSQVICLACATVMSRAAVQRMLEAANPGWAEAHADVATRPDGDVELAETADFTVPGCPLCDGPIKPHVVFFGENVPKNRVERCYAAVDALPEADGVLLVVGTSLSVMSGLRFVKRATRQGTPVVLVNRGATRGDDLATVRLDAGCSEFLTALAALRAGQTERTKMWSADS</sequence>
<dbReference type="InterPro" id="IPR003000">
    <property type="entry name" value="Sirtuin"/>
</dbReference>
<feature type="binding site" evidence="4">
    <location>
        <position position="131"/>
    </location>
    <ligand>
        <name>Zn(2+)</name>
        <dbReference type="ChEBI" id="CHEBI:29105"/>
    </ligand>
</feature>
<protein>
    <recommendedName>
        <fullName evidence="1">protein acetyllysine N-acetyltransferase</fullName>
        <ecNumber evidence="1">2.3.1.286</ecNumber>
    </recommendedName>
</protein>
<evidence type="ECO:0000256" key="1">
    <source>
        <dbReference type="ARBA" id="ARBA00012928"/>
    </source>
</evidence>
<dbReference type="Pfam" id="PF02146">
    <property type="entry name" value="SIR2"/>
    <property type="match status" value="1"/>
</dbReference>
<organism evidence="6 7">
    <name type="scientific">Nocardioides malaquae</name>
    <dbReference type="NCBI Taxonomy" id="2773426"/>
    <lineage>
        <taxon>Bacteria</taxon>
        <taxon>Bacillati</taxon>
        <taxon>Actinomycetota</taxon>
        <taxon>Actinomycetes</taxon>
        <taxon>Propionibacteriales</taxon>
        <taxon>Nocardioidaceae</taxon>
        <taxon>Nocardioides</taxon>
    </lineage>
</organism>
<dbReference type="InterPro" id="IPR050134">
    <property type="entry name" value="NAD-dep_sirtuin_deacylases"/>
</dbReference>
<accession>A0ABR9RUW6</accession>
<feature type="binding site" evidence="4">
    <location>
        <position position="182"/>
    </location>
    <ligand>
        <name>Zn(2+)</name>
        <dbReference type="ChEBI" id="CHEBI:29105"/>
    </ligand>
</feature>
<dbReference type="PANTHER" id="PTHR11085">
    <property type="entry name" value="NAD-DEPENDENT PROTEIN DEACYLASE SIRTUIN-5, MITOCHONDRIAL-RELATED"/>
    <property type="match status" value="1"/>
</dbReference>
<keyword evidence="2" id="KW-0808">Transferase</keyword>
<keyword evidence="4" id="KW-0479">Metal-binding</keyword>
<evidence type="ECO:0000313" key="7">
    <source>
        <dbReference type="Proteomes" id="UP000756387"/>
    </source>
</evidence>
<feature type="domain" description="Deacetylase sirtuin-type" evidence="5">
    <location>
        <begin position="1"/>
        <end position="283"/>
    </location>
</feature>
<dbReference type="InterPro" id="IPR029035">
    <property type="entry name" value="DHS-like_NAD/FAD-binding_dom"/>
</dbReference>
<dbReference type="NCBIfam" id="NF003738">
    <property type="entry name" value="PRK05333.1"/>
    <property type="match status" value="1"/>
</dbReference>
<comment type="caution">
    <text evidence="6">The sequence shown here is derived from an EMBL/GenBank/DDBJ whole genome shotgun (WGS) entry which is preliminary data.</text>
</comment>
<name>A0ABR9RUW6_9ACTN</name>
<keyword evidence="3" id="KW-0520">NAD</keyword>
<evidence type="ECO:0000256" key="2">
    <source>
        <dbReference type="ARBA" id="ARBA00022679"/>
    </source>
</evidence>
<feature type="active site" description="Proton acceptor" evidence="4">
    <location>
        <position position="120"/>
    </location>
</feature>
<dbReference type="SUPFAM" id="SSF52467">
    <property type="entry name" value="DHS-like NAD/FAD-binding domain"/>
    <property type="match status" value="1"/>
</dbReference>
<dbReference type="Gene3D" id="3.40.50.1220">
    <property type="entry name" value="TPP-binding domain"/>
    <property type="match status" value="1"/>
</dbReference>
<reference evidence="6 7" key="1">
    <citation type="submission" date="2020-10" db="EMBL/GenBank/DDBJ databases">
        <title>Nocardioides sp. isolated from sludge.</title>
        <authorList>
            <person name="Zhang X."/>
        </authorList>
    </citation>
    <scope>NUCLEOTIDE SEQUENCE [LARGE SCALE GENOMIC DNA]</scope>
    <source>
        <strain evidence="6 7">Y6</strain>
    </source>
</reference>
<proteinExistence type="predicted"/>
<dbReference type="EC" id="2.3.1.286" evidence="1"/>
<dbReference type="PANTHER" id="PTHR11085:SF10">
    <property type="entry name" value="NAD-DEPENDENT PROTEIN DEACYLASE SIRTUIN-5, MITOCHONDRIAL-RELATED"/>
    <property type="match status" value="1"/>
</dbReference>
<keyword evidence="7" id="KW-1185">Reference proteome</keyword>
<dbReference type="Gene3D" id="3.30.1600.10">
    <property type="entry name" value="SIR2/SIRT2 'Small Domain"/>
    <property type="match status" value="1"/>
</dbReference>
<feature type="binding site" evidence="4">
    <location>
        <position position="128"/>
    </location>
    <ligand>
        <name>Zn(2+)</name>
        <dbReference type="ChEBI" id="CHEBI:29105"/>
    </ligand>
</feature>
<dbReference type="InterPro" id="IPR026591">
    <property type="entry name" value="Sirtuin_cat_small_dom_sf"/>
</dbReference>
<evidence type="ECO:0000259" key="5">
    <source>
        <dbReference type="PROSITE" id="PS50305"/>
    </source>
</evidence>
<dbReference type="EMBL" id="JADCSA010000011">
    <property type="protein sequence ID" value="MBE7325363.1"/>
    <property type="molecule type" value="Genomic_DNA"/>
</dbReference>
<feature type="binding site" evidence="4">
    <location>
        <position position="179"/>
    </location>
    <ligand>
        <name>Zn(2+)</name>
        <dbReference type="ChEBI" id="CHEBI:29105"/>
    </ligand>
</feature>
<gene>
    <name evidence="6" type="ORF">IEQ44_11930</name>
</gene>